<gene>
    <name evidence="5" type="ORF">A7A09_002895</name>
</gene>
<dbReference type="OrthoDB" id="9815654at2"/>
<dbReference type="PROSITE" id="PS50949">
    <property type="entry name" value="HTH_GNTR"/>
    <property type="match status" value="1"/>
</dbReference>
<protein>
    <submittedName>
        <fullName evidence="5">GntR family transcriptional regulator</fullName>
    </submittedName>
</protein>
<evidence type="ECO:0000259" key="4">
    <source>
        <dbReference type="PROSITE" id="PS50949"/>
    </source>
</evidence>
<name>A0A422R259_9RHOB</name>
<dbReference type="GO" id="GO:0003700">
    <property type="term" value="F:DNA-binding transcription factor activity"/>
    <property type="evidence" value="ECO:0007669"/>
    <property type="project" value="InterPro"/>
</dbReference>
<keyword evidence="1" id="KW-0805">Transcription regulation</keyword>
<keyword evidence="6" id="KW-1185">Reference proteome</keyword>
<dbReference type="Proteomes" id="UP000238137">
    <property type="component" value="Unassembled WGS sequence"/>
</dbReference>
<organism evidence="5 6">
    <name type="scientific">Paracoccus methylarcula</name>
    <dbReference type="NCBI Taxonomy" id="72022"/>
    <lineage>
        <taxon>Bacteria</taxon>
        <taxon>Pseudomonadati</taxon>
        <taxon>Pseudomonadota</taxon>
        <taxon>Alphaproteobacteria</taxon>
        <taxon>Rhodobacterales</taxon>
        <taxon>Paracoccaceae</taxon>
        <taxon>Paracoccus</taxon>
    </lineage>
</organism>
<evidence type="ECO:0000256" key="3">
    <source>
        <dbReference type="ARBA" id="ARBA00023163"/>
    </source>
</evidence>
<dbReference type="Pfam" id="PF00392">
    <property type="entry name" value="GntR"/>
    <property type="match status" value="1"/>
</dbReference>
<evidence type="ECO:0000313" key="5">
    <source>
        <dbReference type="EMBL" id="RNF36329.1"/>
    </source>
</evidence>
<dbReference type="InterPro" id="IPR000524">
    <property type="entry name" value="Tscrpt_reg_HTH_GntR"/>
</dbReference>
<dbReference type="Gene3D" id="1.10.10.10">
    <property type="entry name" value="Winged helix-like DNA-binding domain superfamily/Winged helix DNA-binding domain"/>
    <property type="match status" value="1"/>
</dbReference>
<dbReference type="InterPro" id="IPR008920">
    <property type="entry name" value="TF_FadR/GntR_C"/>
</dbReference>
<dbReference type="SMART" id="SM00895">
    <property type="entry name" value="FCD"/>
    <property type="match status" value="1"/>
</dbReference>
<sequence length="233" mass="25876">MAERSALKEISKESLGATIYDQLAQALVRGMLRPDQKVTIRGLAEMLGTSSTPVRDAIQRMLQDQVLEQRSPRDVRVPVLEVAQYLEISRIRIELEGMAAEQAARQAKAGDISRLKRIVAQTGEAMAGNRWIRAVEHNQRFHFALASMADMPVLLSILHRLWLRMGPLIAGYYESAREDLVGHHRKMIAACETHDGAAARAAMRADIEEPRKGIIAYINSFETGQPGKLPGKG</sequence>
<accession>A0A422R259</accession>
<evidence type="ECO:0000256" key="1">
    <source>
        <dbReference type="ARBA" id="ARBA00023015"/>
    </source>
</evidence>
<feature type="domain" description="HTH gntR-type" evidence="4">
    <location>
        <begin position="13"/>
        <end position="80"/>
    </location>
</feature>
<dbReference type="InterPro" id="IPR036388">
    <property type="entry name" value="WH-like_DNA-bd_sf"/>
</dbReference>
<evidence type="ECO:0000256" key="2">
    <source>
        <dbReference type="ARBA" id="ARBA00023125"/>
    </source>
</evidence>
<dbReference type="PANTHER" id="PTHR43537:SF39">
    <property type="entry name" value="HTH-TYPE TRANSCRIPTIONAL REGULATOR MCBR"/>
    <property type="match status" value="1"/>
</dbReference>
<keyword evidence="3" id="KW-0804">Transcription</keyword>
<dbReference type="Pfam" id="PF07729">
    <property type="entry name" value="FCD"/>
    <property type="match status" value="1"/>
</dbReference>
<dbReference type="Gene3D" id="1.20.120.530">
    <property type="entry name" value="GntR ligand-binding domain-like"/>
    <property type="match status" value="1"/>
</dbReference>
<keyword evidence="2" id="KW-0238">DNA-binding</keyword>
<dbReference type="SUPFAM" id="SSF46785">
    <property type="entry name" value="Winged helix' DNA-binding domain"/>
    <property type="match status" value="1"/>
</dbReference>
<dbReference type="GO" id="GO:0003677">
    <property type="term" value="F:DNA binding"/>
    <property type="evidence" value="ECO:0007669"/>
    <property type="project" value="UniProtKB-KW"/>
</dbReference>
<dbReference type="PANTHER" id="PTHR43537">
    <property type="entry name" value="TRANSCRIPTIONAL REGULATOR, GNTR FAMILY"/>
    <property type="match status" value="1"/>
</dbReference>
<proteinExistence type="predicted"/>
<comment type="caution">
    <text evidence="5">The sequence shown here is derived from an EMBL/GenBank/DDBJ whole genome shotgun (WGS) entry which is preliminary data.</text>
</comment>
<dbReference type="InterPro" id="IPR036390">
    <property type="entry name" value="WH_DNA-bd_sf"/>
</dbReference>
<dbReference type="SUPFAM" id="SSF48008">
    <property type="entry name" value="GntR ligand-binding domain-like"/>
    <property type="match status" value="1"/>
</dbReference>
<dbReference type="AlphaFoldDB" id="A0A422R259"/>
<reference evidence="5" key="1">
    <citation type="submission" date="2018-05" db="EMBL/GenBank/DDBJ databases">
        <title>Reclassification of Methylarcula marina and Methylarcula terricola as Paracoccus methylarcula sp.nov., comb.nov. and Paracoccus terricola comb.nov.</title>
        <authorList>
            <person name="Shmareva M.N."/>
            <person name="Doronina N.V."/>
            <person name="Vasilenko O.V."/>
            <person name="Tarlachkov S.V."/>
            <person name="Trotsenko Y.A."/>
        </authorList>
    </citation>
    <scope>NUCLEOTIDE SEQUENCE [LARGE SCALE GENOMIC DNA]</scope>
    <source>
        <strain evidence="5">VKM B-2159</strain>
    </source>
</reference>
<dbReference type="EMBL" id="PXNQ02000001">
    <property type="protein sequence ID" value="RNF36329.1"/>
    <property type="molecule type" value="Genomic_DNA"/>
</dbReference>
<dbReference type="InterPro" id="IPR011711">
    <property type="entry name" value="GntR_C"/>
</dbReference>
<evidence type="ECO:0000313" key="6">
    <source>
        <dbReference type="Proteomes" id="UP000238137"/>
    </source>
</evidence>